<accession>A0A1G2IKR6</accession>
<name>A0A1G2IKR6_9BACT</name>
<protein>
    <submittedName>
        <fullName evidence="1">Uncharacterized protein</fullName>
    </submittedName>
</protein>
<organism evidence="1 2">
    <name type="scientific">Candidatus Staskawiczbacteria bacterium RIFCSPLOWO2_12_FULL_37_15</name>
    <dbReference type="NCBI Taxonomy" id="1802218"/>
    <lineage>
        <taxon>Bacteria</taxon>
        <taxon>Candidatus Staskawicziibacteriota</taxon>
    </lineage>
</organism>
<reference evidence="1 2" key="1">
    <citation type="journal article" date="2016" name="Nat. Commun.">
        <title>Thousands of microbial genomes shed light on interconnected biogeochemical processes in an aquifer system.</title>
        <authorList>
            <person name="Anantharaman K."/>
            <person name="Brown C.T."/>
            <person name="Hug L.A."/>
            <person name="Sharon I."/>
            <person name="Castelle C.J."/>
            <person name="Probst A.J."/>
            <person name="Thomas B.C."/>
            <person name="Singh A."/>
            <person name="Wilkins M.J."/>
            <person name="Karaoz U."/>
            <person name="Brodie E.L."/>
            <person name="Williams K.H."/>
            <person name="Hubbard S.S."/>
            <person name="Banfield J.F."/>
        </authorList>
    </citation>
    <scope>NUCLEOTIDE SEQUENCE [LARGE SCALE GENOMIC DNA]</scope>
</reference>
<dbReference type="Proteomes" id="UP000178632">
    <property type="component" value="Unassembled WGS sequence"/>
</dbReference>
<dbReference type="EMBL" id="MHPE01000054">
    <property type="protein sequence ID" value="OGZ75232.1"/>
    <property type="molecule type" value="Genomic_DNA"/>
</dbReference>
<evidence type="ECO:0000313" key="1">
    <source>
        <dbReference type="EMBL" id="OGZ75232.1"/>
    </source>
</evidence>
<evidence type="ECO:0000313" key="2">
    <source>
        <dbReference type="Proteomes" id="UP000178632"/>
    </source>
</evidence>
<gene>
    <name evidence="1" type="ORF">A3G45_01560</name>
</gene>
<dbReference type="AlphaFoldDB" id="A0A1G2IKR6"/>
<comment type="caution">
    <text evidence="1">The sequence shown here is derived from an EMBL/GenBank/DDBJ whole genome shotgun (WGS) entry which is preliminary data.</text>
</comment>
<proteinExistence type="predicted"/>
<sequence>MIEEDLWKTRRKKQTEYHSWRKRKSCYGEMLQFEGSYHDWFEGRNGICEWCLLATIDDVITNQNILLSPHQKQTFIKH</sequence>